<gene>
    <name evidence="2" type="ORF">ENSA7_41760</name>
</gene>
<keyword evidence="1" id="KW-0472">Membrane</keyword>
<evidence type="ECO:0000313" key="2">
    <source>
        <dbReference type="EMBL" id="PRQ06142.1"/>
    </source>
</evidence>
<dbReference type="EMBL" id="PVNL01000083">
    <property type="protein sequence ID" value="PRQ06142.1"/>
    <property type="molecule type" value="Genomic_DNA"/>
</dbReference>
<comment type="caution">
    <text evidence="2">The sequence shown here is derived from an EMBL/GenBank/DDBJ whole genome shotgun (WGS) entry which is preliminary data.</text>
</comment>
<evidence type="ECO:0000256" key="1">
    <source>
        <dbReference type="SAM" id="Phobius"/>
    </source>
</evidence>
<protein>
    <submittedName>
        <fullName evidence="2">Uncharacterized protein</fullName>
    </submittedName>
</protein>
<reference evidence="2 3" key="1">
    <citation type="submission" date="2018-03" db="EMBL/GenBank/DDBJ databases">
        <title>Draft Genome Sequences of the Obligatory Marine Myxobacteria Enhygromyxa salina SWB007.</title>
        <authorList>
            <person name="Poehlein A."/>
            <person name="Moghaddam J.A."/>
            <person name="Harms H."/>
            <person name="Alanjari M."/>
            <person name="Koenig G.M."/>
            <person name="Daniel R."/>
            <person name="Schaeberle T.F."/>
        </authorList>
    </citation>
    <scope>NUCLEOTIDE SEQUENCE [LARGE SCALE GENOMIC DNA]</scope>
    <source>
        <strain evidence="2 3">SWB007</strain>
    </source>
</reference>
<name>A0A2S9YM54_9BACT</name>
<keyword evidence="1" id="KW-0812">Transmembrane</keyword>
<dbReference type="AlphaFoldDB" id="A0A2S9YM54"/>
<organism evidence="2 3">
    <name type="scientific">Enhygromyxa salina</name>
    <dbReference type="NCBI Taxonomy" id="215803"/>
    <lineage>
        <taxon>Bacteria</taxon>
        <taxon>Pseudomonadati</taxon>
        <taxon>Myxococcota</taxon>
        <taxon>Polyangia</taxon>
        <taxon>Nannocystales</taxon>
        <taxon>Nannocystaceae</taxon>
        <taxon>Enhygromyxa</taxon>
    </lineage>
</organism>
<sequence>MSEPSDAEDPLADFEAGQRKRRLIGLGVAVAAVAVVGAGWAWWRATGLPPLDPEAKKEISEAMDTLDTLPREYHSMLAAQAMAELEGERLPAAMVEAFDDAKSVPPDMVSLVLMRPFAEDVDSLEAWTVACPAGADAIAEVAQTGDVNTLFADCDLGRWSLIDGTAAQRLSAGRLILAHAAWGWLVEHHSETELERRVLRVFVQG</sequence>
<dbReference type="Proteomes" id="UP000238823">
    <property type="component" value="Unassembled WGS sequence"/>
</dbReference>
<accession>A0A2S9YM54</accession>
<dbReference type="OrthoDB" id="9840178at2"/>
<keyword evidence="1" id="KW-1133">Transmembrane helix</keyword>
<proteinExistence type="predicted"/>
<dbReference type="RefSeq" id="WP_106091121.1">
    <property type="nucleotide sequence ID" value="NZ_PVNL01000083.1"/>
</dbReference>
<feature type="transmembrane region" description="Helical" evidence="1">
    <location>
        <begin position="23"/>
        <end position="43"/>
    </location>
</feature>
<evidence type="ECO:0000313" key="3">
    <source>
        <dbReference type="Proteomes" id="UP000238823"/>
    </source>
</evidence>